<dbReference type="EMBL" id="WTVM01000027">
    <property type="protein sequence ID" value="NMG02605.1"/>
    <property type="molecule type" value="Genomic_DNA"/>
</dbReference>
<dbReference type="GO" id="GO:0032784">
    <property type="term" value="P:regulation of DNA-templated transcription elongation"/>
    <property type="evidence" value="ECO:0007669"/>
    <property type="project" value="InterPro"/>
</dbReference>
<dbReference type="SUPFAM" id="SSF54534">
    <property type="entry name" value="FKBP-like"/>
    <property type="match status" value="1"/>
</dbReference>
<dbReference type="GO" id="GO:0006354">
    <property type="term" value="P:DNA-templated transcription elongation"/>
    <property type="evidence" value="ECO:0007669"/>
    <property type="project" value="TreeGrafter"/>
</dbReference>
<dbReference type="PANTHER" id="PTHR30437:SF5">
    <property type="entry name" value="REGULATOR OF NUCLEOSIDE DIPHOSPHATE KINASE"/>
    <property type="match status" value="1"/>
</dbReference>
<evidence type="ECO:0000259" key="2">
    <source>
        <dbReference type="Pfam" id="PF14760"/>
    </source>
</evidence>
<feature type="domain" description="Transcription elongation factor GreA/GreB C-terminal" evidence="1">
    <location>
        <begin position="49"/>
        <end position="121"/>
    </location>
</feature>
<dbReference type="InterPro" id="IPR029462">
    <property type="entry name" value="Rnk_N"/>
</dbReference>
<dbReference type="NCBIfam" id="NF004396">
    <property type="entry name" value="PRK05753.1"/>
    <property type="match status" value="1"/>
</dbReference>
<dbReference type="AlphaFoldDB" id="A0A972J967"/>
<dbReference type="GO" id="GO:0003677">
    <property type="term" value="F:DNA binding"/>
    <property type="evidence" value="ECO:0007669"/>
    <property type="project" value="InterPro"/>
</dbReference>
<evidence type="ECO:0000313" key="4">
    <source>
        <dbReference type="Proteomes" id="UP000599523"/>
    </source>
</evidence>
<dbReference type="RefSeq" id="WP_168987388.1">
    <property type="nucleotide sequence ID" value="NZ_CAWPHM010000199.1"/>
</dbReference>
<dbReference type="InterPro" id="IPR001437">
    <property type="entry name" value="Tscrpt_elong_fac_GreA/B_C"/>
</dbReference>
<accession>A0A972J967</accession>
<dbReference type="Pfam" id="PF14760">
    <property type="entry name" value="Rnk_N"/>
    <property type="match status" value="1"/>
</dbReference>
<sequence>MKPEIIVSALDLERLEGLLHNPNMRNRRDLDGLRTELDRAEVREAADMPPDVITMNSRARVREHPSGRERELTLVYPGNIGEGYVSILTPAGSALLGMSVGQKIDWPTVEGREVHLEVLEVVRQPEREGDFDL</sequence>
<keyword evidence="4" id="KW-1185">Reference proteome</keyword>
<evidence type="ECO:0000259" key="1">
    <source>
        <dbReference type="Pfam" id="PF01272"/>
    </source>
</evidence>
<keyword evidence="3" id="KW-0418">Kinase</keyword>
<comment type="caution">
    <text evidence="3">The sequence shown here is derived from an EMBL/GenBank/DDBJ whole genome shotgun (WGS) entry which is preliminary data.</text>
</comment>
<gene>
    <name evidence="3" type="ORF">GPA21_06430</name>
</gene>
<proteinExistence type="predicted"/>
<reference evidence="3" key="1">
    <citation type="submission" date="2019-12" db="EMBL/GenBank/DDBJ databases">
        <title>Comparative genomics gives insights into the taxonomy of the Azoarcus-Aromatoleum group and reveals separate origins of nif in the plant-associated Azoarcus and non-plant-associated Aromatoleum sub-groups.</title>
        <authorList>
            <person name="Lafos M."/>
            <person name="Maluk M."/>
            <person name="Batista M."/>
            <person name="Junghare M."/>
            <person name="Carmona M."/>
            <person name="Faoro H."/>
            <person name="Cruz L.M."/>
            <person name="Battistoni F."/>
            <person name="De Souza E."/>
            <person name="Pedrosa F."/>
            <person name="Chen W.-M."/>
            <person name="Poole P.S."/>
            <person name="Dixon R.A."/>
            <person name="James E.K."/>
        </authorList>
    </citation>
    <scope>NUCLEOTIDE SEQUENCE</scope>
    <source>
        <strain evidence="3">NSC3</strain>
    </source>
</reference>
<dbReference type="GO" id="GO:0070063">
    <property type="term" value="F:RNA polymerase binding"/>
    <property type="evidence" value="ECO:0007669"/>
    <property type="project" value="InterPro"/>
</dbReference>
<protein>
    <submittedName>
        <fullName evidence="3">Nucleoside diphosphate kinase regulator</fullName>
    </submittedName>
</protein>
<dbReference type="Gene3D" id="3.10.50.30">
    <property type="entry name" value="Transcription elongation factor, GreA/GreB, C-terminal domain"/>
    <property type="match status" value="1"/>
</dbReference>
<organism evidence="3 4">
    <name type="scientific">Azoarcus taiwanensis</name>
    <dbReference type="NCBI Taxonomy" id="666964"/>
    <lineage>
        <taxon>Bacteria</taxon>
        <taxon>Pseudomonadati</taxon>
        <taxon>Pseudomonadota</taxon>
        <taxon>Betaproteobacteria</taxon>
        <taxon>Rhodocyclales</taxon>
        <taxon>Zoogloeaceae</taxon>
        <taxon>Azoarcus</taxon>
    </lineage>
</organism>
<dbReference type="GO" id="GO:0016301">
    <property type="term" value="F:kinase activity"/>
    <property type="evidence" value="ECO:0007669"/>
    <property type="project" value="UniProtKB-KW"/>
</dbReference>
<dbReference type="Pfam" id="PF01272">
    <property type="entry name" value="GreA_GreB"/>
    <property type="match status" value="1"/>
</dbReference>
<dbReference type="Proteomes" id="UP000599523">
    <property type="component" value="Unassembled WGS sequence"/>
</dbReference>
<feature type="domain" description="Regulator of nucleoside diphosphate kinase N-terminal" evidence="2">
    <location>
        <begin position="3"/>
        <end position="42"/>
    </location>
</feature>
<dbReference type="InterPro" id="IPR036953">
    <property type="entry name" value="GreA/GreB_C_sf"/>
</dbReference>
<dbReference type="InterPro" id="IPR023459">
    <property type="entry name" value="Tscrpt_elong_fac_GreA/B_fam"/>
</dbReference>
<evidence type="ECO:0000313" key="3">
    <source>
        <dbReference type="EMBL" id="NMG02605.1"/>
    </source>
</evidence>
<keyword evidence="3" id="KW-0808">Transferase</keyword>
<dbReference type="Gene3D" id="1.10.286.20">
    <property type="match status" value="1"/>
</dbReference>
<name>A0A972J967_9RHOO</name>
<dbReference type="PANTHER" id="PTHR30437">
    <property type="entry name" value="TRANSCRIPTION ELONGATION FACTOR GREA"/>
    <property type="match status" value="1"/>
</dbReference>